<evidence type="ECO:0000313" key="10">
    <source>
        <dbReference type="EMBL" id="GAA1737721.1"/>
    </source>
</evidence>
<feature type="transmembrane region" description="Helical" evidence="8">
    <location>
        <begin position="391"/>
        <end position="411"/>
    </location>
</feature>
<feature type="transmembrane region" description="Helical" evidence="8">
    <location>
        <begin position="623"/>
        <end position="648"/>
    </location>
</feature>
<evidence type="ECO:0000256" key="2">
    <source>
        <dbReference type="ARBA" id="ARBA00010157"/>
    </source>
</evidence>
<feature type="domain" description="Membrane transport protein MMPL" evidence="9">
    <location>
        <begin position="151"/>
        <end position="368"/>
    </location>
</feature>
<dbReference type="Gene3D" id="1.20.1640.10">
    <property type="entry name" value="Multidrug efflux transporter AcrB transmembrane domain"/>
    <property type="match status" value="2"/>
</dbReference>
<feature type="transmembrane region" description="Helical" evidence="8">
    <location>
        <begin position="696"/>
        <end position="723"/>
    </location>
</feature>
<comment type="similarity">
    <text evidence="2">Belongs to the resistance-nodulation-cell division (RND) (TC 2.A.6) family. MmpL subfamily.</text>
</comment>
<feature type="transmembrane region" description="Helical" evidence="8">
    <location>
        <begin position="28"/>
        <end position="47"/>
    </location>
</feature>
<dbReference type="Pfam" id="PF03176">
    <property type="entry name" value="MMPL"/>
    <property type="match status" value="2"/>
</dbReference>
<keyword evidence="3" id="KW-1003">Cell membrane</keyword>
<keyword evidence="4 8" id="KW-0812">Transmembrane</keyword>
<dbReference type="RefSeq" id="WP_344076394.1">
    <property type="nucleotide sequence ID" value="NZ_BAAALS010000002.1"/>
</dbReference>
<evidence type="ECO:0000256" key="8">
    <source>
        <dbReference type="SAM" id="Phobius"/>
    </source>
</evidence>
<reference evidence="10 11" key="1">
    <citation type="journal article" date="2019" name="Int. J. Syst. Evol. Microbiol.">
        <title>The Global Catalogue of Microorganisms (GCM) 10K type strain sequencing project: providing services to taxonomists for standard genome sequencing and annotation.</title>
        <authorList>
            <consortium name="The Broad Institute Genomics Platform"/>
            <consortium name="The Broad Institute Genome Sequencing Center for Infectious Disease"/>
            <person name="Wu L."/>
            <person name="Ma J."/>
        </authorList>
    </citation>
    <scope>NUCLEOTIDE SEQUENCE [LARGE SCALE GENOMIC DNA]</scope>
    <source>
        <strain evidence="10 11">JCM 13249</strain>
    </source>
</reference>
<feature type="transmembrane region" description="Helical" evidence="8">
    <location>
        <begin position="257"/>
        <end position="278"/>
    </location>
</feature>
<comment type="caution">
    <text evidence="10">The sequence shown here is derived from an EMBL/GenBank/DDBJ whole genome shotgun (WGS) entry which is preliminary data.</text>
</comment>
<comment type="subcellular location">
    <subcellularLocation>
        <location evidence="1">Cell membrane</location>
        <topology evidence="1">Multi-pass membrane protein</topology>
    </subcellularLocation>
</comment>
<dbReference type="InterPro" id="IPR004869">
    <property type="entry name" value="MMPL_dom"/>
</dbReference>
<keyword evidence="11" id="KW-1185">Reference proteome</keyword>
<dbReference type="PANTHER" id="PTHR33406:SF6">
    <property type="entry name" value="MEMBRANE PROTEIN YDGH-RELATED"/>
    <property type="match status" value="1"/>
</dbReference>
<keyword evidence="5 8" id="KW-1133">Transmembrane helix</keyword>
<dbReference type="Proteomes" id="UP001500655">
    <property type="component" value="Unassembled WGS sequence"/>
</dbReference>
<evidence type="ECO:0000313" key="11">
    <source>
        <dbReference type="Proteomes" id="UP001500655"/>
    </source>
</evidence>
<feature type="transmembrane region" description="Helical" evidence="8">
    <location>
        <begin position="299"/>
        <end position="320"/>
    </location>
</feature>
<feature type="transmembrane region" description="Helical" evidence="8">
    <location>
        <begin position="197"/>
        <end position="216"/>
    </location>
</feature>
<name>A0ABN2JSK4_9ACTN</name>
<evidence type="ECO:0000256" key="3">
    <source>
        <dbReference type="ARBA" id="ARBA00022475"/>
    </source>
</evidence>
<organism evidence="10 11">
    <name type="scientific">Luedemannella helvata</name>
    <dbReference type="NCBI Taxonomy" id="349315"/>
    <lineage>
        <taxon>Bacteria</taxon>
        <taxon>Bacillati</taxon>
        <taxon>Actinomycetota</taxon>
        <taxon>Actinomycetes</taxon>
        <taxon>Micromonosporales</taxon>
        <taxon>Micromonosporaceae</taxon>
        <taxon>Luedemannella</taxon>
    </lineage>
</organism>
<keyword evidence="6 8" id="KW-0472">Membrane</keyword>
<feature type="transmembrane region" description="Helical" evidence="8">
    <location>
        <begin position="564"/>
        <end position="583"/>
    </location>
</feature>
<protein>
    <submittedName>
        <fullName evidence="10">MMPL family transporter</fullName>
    </submittedName>
</protein>
<dbReference type="SUPFAM" id="SSF82866">
    <property type="entry name" value="Multidrug efflux transporter AcrB transmembrane domain"/>
    <property type="match status" value="2"/>
</dbReference>
<dbReference type="EMBL" id="BAAALS010000002">
    <property type="protein sequence ID" value="GAA1737721.1"/>
    <property type="molecule type" value="Genomic_DNA"/>
</dbReference>
<feature type="region of interest" description="Disordered" evidence="7">
    <location>
        <begin position="730"/>
        <end position="762"/>
    </location>
</feature>
<feature type="transmembrane region" description="Helical" evidence="8">
    <location>
        <begin position="590"/>
        <end position="611"/>
    </location>
</feature>
<evidence type="ECO:0000256" key="6">
    <source>
        <dbReference type="ARBA" id="ARBA00023136"/>
    </source>
</evidence>
<dbReference type="PANTHER" id="PTHR33406">
    <property type="entry name" value="MEMBRANE PROTEIN MJ1562-RELATED"/>
    <property type="match status" value="1"/>
</dbReference>
<evidence type="ECO:0000256" key="1">
    <source>
        <dbReference type="ARBA" id="ARBA00004651"/>
    </source>
</evidence>
<accession>A0ABN2JSK4</accession>
<evidence type="ECO:0000256" key="7">
    <source>
        <dbReference type="SAM" id="MobiDB-lite"/>
    </source>
</evidence>
<dbReference type="InterPro" id="IPR050545">
    <property type="entry name" value="Mycobact_MmpL"/>
</dbReference>
<feature type="domain" description="Membrane transport protein MMPL" evidence="9">
    <location>
        <begin position="425"/>
        <end position="733"/>
    </location>
</feature>
<evidence type="ECO:0000256" key="4">
    <source>
        <dbReference type="ARBA" id="ARBA00022692"/>
    </source>
</evidence>
<gene>
    <name evidence="10" type="ORF">GCM10009681_05510</name>
</gene>
<feature type="transmembrane region" description="Helical" evidence="8">
    <location>
        <begin position="669"/>
        <end position="690"/>
    </location>
</feature>
<evidence type="ECO:0000256" key="5">
    <source>
        <dbReference type="ARBA" id="ARBA00022989"/>
    </source>
</evidence>
<evidence type="ECO:0000259" key="9">
    <source>
        <dbReference type="Pfam" id="PF03176"/>
    </source>
</evidence>
<feature type="transmembrane region" description="Helical" evidence="8">
    <location>
        <begin position="332"/>
        <end position="360"/>
    </location>
</feature>
<proteinExistence type="inferred from homology"/>
<feature type="transmembrane region" description="Helical" evidence="8">
    <location>
        <begin position="223"/>
        <end position="245"/>
    </location>
</feature>
<sequence length="762" mass="79400">MDEAGPRSRWRPSWLLAAYAKVIVRLRWLVVLFWAAATAASVLYLPAVGAGGSDLNDLVSTDNPAIQSELRSFEKFGFPLLSRVAVVQRNPEGLPVSTQTEAVARARAVTEGKHPDLKPILAAAPVMNTMGLFPGSKEDSTTVITLLFTAPDVSLADQVEAAEKFVAALYGPDDAVVGVTGSVPARVEQGDLVLSSLPWLETATVVAAFLIIAIAFRSFVAPLLALVVAGTAILLTLHIGGAVALRLGVPVPQETQPLLVALLLGVVTDYVVFYLSGVRAQFAQGAGRLPAAEHATARFTAIIVTAGLTAAAGTGALIVADSPAFRAFGPGMALAVLVGMVVAVTLVPALLAILGPVALWSRRRRSAPDIAEAEAERTGSGRGAWLLTRRWFAPVVVLACVGGLLAAAYPLRHIALGVSFVEALPTSHPARQAADQAEKGFVEGILSPTELMVEGPGVAAKKQQLLALQRALGQQPGVAAVVGPGDDAIPQELALFQAPDGTAARYLLVLTDEALGARAVHTITGLQDRLPGLLRDAGLADTRASLGGDTAIADVIVDQTVSDLGRIAIAALLANLLFLVLYLRALVAPVALVICSVLAIGATLGLTTWLFQDVLGGDGLTFYVPFAVAVLLLALGSDYNIFGVGPAWKEARGRPLPEALAITLPHSARAIRIAAFTLAVSFGLLVLVPLRPFQELAFALSVGILIDAFIVRSLLAPALLTVLGPASAWPSRQLPPEEETPEAEPALADSPPQQPTPVRVVE</sequence>